<dbReference type="EC" id="3.6.5.-" evidence="5"/>
<dbReference type="InterPro" id="IPR027417">
    <property type="entry name" value="P-loop_NTPase"/>
</dbReference>
<keyword evidence="5" id="KW-0963">Cytoplasm</keyword>
<dbReference type="InterPro" id="IPR030230">
    <property type="entry name" value="Gpn1/Npa3/XAB1"/>
</dbReference>
<dbReference type="GO" id="GO:0005737">
    <property type="term" value="C:cytoplasm"/>
    <property type="evidence" value="ECO:0007669"/>
    <property type="project" value="UniProtKB-SubCell"/>
</dbReference>
<proteinExistence type="inferred from homology"/>
<reference evidence="7" key="1">
    <citation type="submission" date="2020-05" db="EMBL/GenBank/DDBJ databases">
        <title>Evolutionary and genomic comparisons of hybrid uninucleate and nonhybrid Rhizoctonia fungi.</title>
        <authorList>
            <person name="Li C."/>
            <person name="Chen X."/>
        </authorList>
    </citation>
    <scope>NUCLEOTIDE SEQUENCE</scope>
    <source>
        <strain evidence="7">AG-1 IA</strain>
    </source>
</reference>
<evidence type="ECO:0000256" key="2">
    <source>
        <dbReference type="ARBA" id="ARBA00022741"/>
    </source>
</evidence>
<dbReference type="GO" id="GO:0003924">
    <property type="term" value="F:GTPase activity"/>
    <property type="evidence" value="ECO:0007669"/>
    <property type="project" value="InterPro"/>
</dbReference>
<accession>A0A8H8P1I9</accession>
<feature type="compositionally biased region" description="Acidic residues" evidence="6">
    <location>
        <begin position="382"/>
        <end position="408"/>
    </location>
</feature>
<dbReference type="GO" id="GO:0005634">
    <property type="term" value="C:nucleus"/>
    <property type="evidence" value="ECO:0007669"/>
    <property type="project" value="UniProtKB-SubCell"/>
</dbReference>
<evidence type="ECO:0000256" key="5">
    <source>
        <dbReference type="RuleBase" id="RU365059"/>
    </source>
</evidence>
<dbReference type="Proteomes" id="UP000650533">
    <property type="component" value="Chromosome 9"/>
</dbReference>
<keyword evidence="4 5" id="KW-0342">GTP-binding</keyword>
<dbReference type="CDD" id="cd17870">
    <property type="entry name" value="GPN1"/>
    <property type="match status" value="1"/>
</dbReference>
<evidence type="ECO:0000256" key="6">
    <source>
        <dbReference type="SAM" id="MobiDB-lite"/>
    </source>
</evidence>
<dbReference type="AlphaFoldDB" id="A0A8H8P1I9"/>
<protein>
    <recommendedName>
        <fullName evidence="5">GPN-loop GTPase</fullName>
        <ecNumber evidence="5">3.6.5.-</ecNumber>
    </recommendedName>
</protein>
<keyword evidence="3 5" id="KW-0378">Hydrolase</keyword>
<evidence type="ECO:0000256" key="3">
    <source>
        <dbReference type="ARBA" id="ARBA00022801"/>
    </source>
</evidence>
<evidence type="ECO:0000256" key="4">
    <source>
        <dbReference type="ARBA" id="ARBA00023134"/>
    </source>
</evidence>
<dbReference type="RefSeq" id="XP_043183070.1">
    <property type="nucleotide sequence ID" value="XM_043327685.1"/>
</dbReference>
<evidence type="ECO:0000313" key="7">
    <source>
        <dbReference type="EMBL" id="QRW22833.1"/>
    </source>
</evidence>
<comment type="subunit">
    <text evidence="5">Binds to RNA polymerase II.</text>
</comment>
<dbReference type="GO" id="GO:0005525">
    <property type="term" value="F:GTP binding"/>
    <property type="evidence" value="ECO:0007669"/>
    <property type="project" value="UniProtKB-KW"/>
</dbReference>
<feature type="region of interest" description="Disordered" evidence="6">
    <location>
        <begin position="358"/>
        <end position="432"/>
    </location>
</feature>
<dbReference type="PANTHER" id="PTHR21231:SF8">
    <property type="entry name" value="GPN-LOOP GTPASE 1"/>
    <property type="match status" value="1"/>
</dbReference>
<evidence type="ECO:0000313" key="8">
    <source>
        <dbReference type="Proteomes" id="UP000650533"/>
    </source>
</evidence>
<dbReference type="GeneID" id="67030148"/>
<dbReference type="SUPFAM" id="SSF52540">
    <property type="entry name" value="P-loop containing nucleoside triphosphate hydrolases"/>
    <property type="match status" value="1"/>
</dbReference>
<comment type="function">
    <text evidence="5">Small GTPase required for proper nuclear import of RNA polymerase II (RNAPII). May act at an RNAP assembly step prior to nuclear import.</text>
</comment>
<comment type="similarity">
    <text evidence="1 5">Belongs to the GPN-loop GTPase family.</text>
</comment>
<sequence length="432" mass="48358">MLIAWQVGKMSSTEESAAPAAGPSATPKKPITIITIGMAGSGKTTFVQRITSYLRSTASSTTDAPRPPYVINLDPAVANVPFEANIDIRDTVDYKEVMKQSQRRYSHFSQLVHDQVRSSSVASREEVSEVDYIVLDTPGQIEIFTWSASGAILTDAMAAAGPACLAYIIDTPRQVPHFTLSKTRTLMGVIFYSILYKTRLPFIIVFNKTDVTPHEFAVEWMSDFEAFQAALASREHRDADGEPTYMSSLMNSMSLVLDEFYRHLKPVGVSSATGAGVKDFFKAVDEAREEYEKNYKPELEKLKKERDDKLAATKQDSVDRLMKDLAVDKERAQSSNPHWTGRENPYLDKWADAGEDDDDEPVINFRGGSRLRAGISRSRDDGEIDDDENREYDVDEEDDIVDRDDDVDTGMRENLKRASRGQQGGVRWPRPG</sequence>
<gene>
    <name evidence="7" type="ORF">RhiXN_07869</name>
</gene>
<dbReference type="Pfam" id="PF03029">
    <property type="entry name" value="ATP_bind_1"/>
    <property type="match status" value="1"/>
</dbReference>
<dbReference type="InterPro" id="IPR004130">
    <property type="entry name" value="Gpn"/>
</dbReference>
<keyword evidence="2 5" id="KW-0547">Nucleotide-binding</keyword>
<name>A0A8H8P1I9_9AGAM</name>
<dbReference type="EMBL" id="CP059666">
    <property type="protein sequence ID" value="QRW22833.1"/>
    <property type="molecule type" value="Genomic_DNA"/>
</dbReference>
<evidence type="ECO:0000256" key="1">
    <source>
        <dbReference type="ARBA" id="ARBA00005290"/>
    </source>
</evidence>
<dbReference type="PANTHER" id="PTHR21231">
    <property type="entry name" value="XPA-BINDING PROTEIN 1-RELATED"/>
    <property type="match status" value="1"/>
</dbReference>
<comment type="subcellular location">
    <subcellularLocation>
        <location evidence="5">Cytoplasm</location>
    </subcellularLocation>
    <subcellularLocation>
        <location evidence="5">Nucleus</location>
    </subcellularLocation>
</comment>
<dbReference type="KEGG" id="rsx:RhiXN_07869"/>
<dbReference type="Gene3D" id="3.40.50.300">
    <property type="entry name" value="P-loop containing nucleotide triphosphate hydrolases"/>
    <property type="match status" value="1"/>
</dbReference>
<organism evidence="7 8">
    <name type="scientific">Rhizoctonia solani</name>
    <dbReference type="NCBI Taxonomy" id="456999"/>
    <lineage>
        <taxon>Eukaryota</taxon>
        <taxon>Fungi</taxon>
        <taxon>Dikarya</taxon>
        <taxon>Basidiomycota</taxon>
        <taxon>Agaricomycotina</taxon>
        <taxon>Agaricomycetes</taxon>
        <taxon>Cantharellales</taxon>
        <taxon>Ceratobasidiaceae</taxon>
        <taxon>Rhizoctonia</taxon>
    </lineage>
</organism>